<comment type="catalytic activity">
    <reaction evidence="9">
        <text>ATP + H2O = ADP + phosphate + H(+)</text>
        <dbReference type="Rhea" id="RHEA:13065"/>
        <dbReference type="ChEBI" id="CHEBI:15377"/>
        <dbReference type="ChEBI" id="CHEBI:15378"/>
        <dbReference type="ChEBI" id="CHEBI:30616"/>
        <dbReference type="ChEBI" id="CHEBI:43474"/>
        <dbReference type="ChEBI" id="CHEBI:456216"/>
    </reaction>
</comment>
<dbReference type="GO" id="GO:0009378">
    <property type="term" value="F:four-way junction helicase activity"/>
    <property type="evidence" value="ECO:0007669"/>
    <property type="project" value="InterPro"/>
</dbReference>
<comment type="subunit">
    <text evidence="9">Homohexamer. Forms an RuvA(8)-RuvB(12)-Holliday junction (HJ) complex. HJ DNA is sandwiched between 2 RuvA tetramers; dsDNA enters through RuvA and exits via RuvB. An RuvB hexamer assembles on each DNA strand where it exits the tetramer. Each RuvB hexamer is contacted by two RuvA subunits (via domain III) on 2 adjacent RuvB subunits; this complex drives branch migration. In the full resolvosome a probable DNA-RuvA(4)-RuvB(12)-RuvC(2) complex forms which resolves the HJ.</text>
</comment>
<feature type="binding site" evidence="9">
    <location>
        <position position="63"/>
    </location>
    <ligand>
        <name>ATP</name>
        <dbReference type="ChEBI" id="CHEBI:30616"/>
    </ligand>
</feature>
<dbReference type="InterPro" id="IPR027417">
    <property type="entry name" value="P-loop_NTPase"/>
</dbReference>
<dbReference type="GO" id="GO:0016887">
    <property type="term" value="F:ATP hydrolysis activity"/>
    <property type="evidence" value="ECO:0007669"/>
    <property type="project" value="RHEA"/>
</dbReference>
<keyword evidence="8 9" id="KW-0234">DNA repair</keyword>
<keyword evidence="11" id="KW-0347">Helicase</keyword>
<evidence type="ECO:0000256" key="6">
    <source>
        <dbReference type="ARBA" id="ARBA00023125"/>
    </source>
</evidence>
<evidence type="ECO:0000256" key="7">
    <source>
        <dbReference type="ARBA" id="ARBA00023172"/>
    </source>
</evidence>
<keyword evidence="4 9" id="KW-0378">Hydrolase</keyword>
<feature type="region of interest" description="Small ATPAse domain (RuvB-S)" evidence="9">
    <location>
        <begin position="183"/>
        <end position="253"/>
    </location>
</feature>
<dbReference type="Gene3D" id="1.10.10.10">
    <property type="entry name" value="Winged helix-like DNA-binding domain superfamily/Winged helix DNA-binding domain"/>
    <property type="match status" value="1"/>
</dbReference>
<evidence type="ECO:0000256" key="5">
    <source>
        <dbReference type="ARBA" id="ARBA00022840"/>
    </source>
</evidence>
<comment type="similarity">
    <text evidence="9">Belongs to the RuvB family.</text>
</comment>
<dbReference type="InterPro" id="IPR041445">
    <property type="entry name" value="AAA_lid_4"/>
</dbReference>
<feature type="binding site" evidence="9">
    <location>
        <position position="219"/>
    </location>
    <ligand>
        <name>ATP</name>
        <dbReference type="ChEBI" id="CHEBI:30616"/>
    </ligand>
</feature>
<keyword evidence="6 9" id="KW-0238">DNA-binding</keyword>
<feature type="binding site" evidence="9">
    <location>
        <position position="182"/>
    </location>
    <ligand>
        <name>ATP</name>
        <dbReference type="ChEBI" id="CHEBI:30616"/>
    </ligand>
</feature>
<dbReference type="RefSeq" id="WP_013943795.1">
    <property type="nucleotide sequence ID" value="NC_015713.1"/>
</dbReference>
<dbReference type="NCBIfam" id="TIGR00635">
    <property type="entry name" value="ruvB"/>
    <property type="match status" value="1"/>
</dbReference>
<feature type="binding site" evidence="9">
    <location>
        <position position="21"/>
    </location>
    <ligand>
        <name>ATP</name>
        <dbReference type="ChEBI" id="CHEBI:30616"/>
    </ligand>
</feature>
<dbReference type="Pfam" id="PF05496">
    <property type="entry name" value="RuvB_N"/>
    <property type="match status" value="1"/>
</dbReference>
<dbReference type="Gene3D" id="3.40.50.300">
    <property type="entry name" value="P-loop containing nucleotide triphosphate hydrolases"/>
    <property type="match status" value="1"/>
</dbReference>
<proteinExistence type="inferred from homology"/>
<dbReference type="SMART" id="SM00382">
    <property type="entry name" value="AAA"/>
    <property type="match status" value="1"/>
</dbReference>
<dbReference type="InterPro" id="IPR036388">
    <property type="entry name" value="WH-like_DNA-bd_sf"/>
</dbReference>
<dbReference type="InterPro" id="IPR004605">
    <property type="entry name" value="DNA_helicase_Holl-junc_RuvB"/>
</dbReference>
<feature type="binding site" evidence="9">
    <location>
        <position position="66"/>
    </location>
    <ligand>
        <name>ATP</name>
        <dbReference type="ChEBI" id="CHEBI:30616"/>
    </ligand>
</feature>
<feature type="region of interest" description="Head domain (RuvB-H)" evidence="9">
    <location>
        <begin position="256"/>
        <end position="338"/>
    </location>
</feature>
<feature type="binding site" evidence="9">
    <location>
        <position position="68"/>
    </location>
    <ligand>
        <name>ATP</name>
        <dbReference type="ChEBI" id="CHEBI:30616"/>
    </ligand>
</feature>
<dbReference type="GO" id="GO:0006310">
    <property type="term" value="P:DNA recombination"/>
    <property type="evidence" value="ECO:0007669"/>
    <property type="project" value="UniProtKB-UniRule"/>
</dbReference>
<dbReference type="InterPro" id="IPR003593">
    <property type="entry name" value="AAA+_ATPase"/>
</dbReference>
<dbReference type="HAMAP" id="MF_00016">
    <property type="entry name" value="DNA_HJ_migration_RuvB"/>
    <property type="match status" value="1"/>
</dbReference>
<keyword evidence="3 9" id="KW-0227">DNA damage</keyword>
<dbReference type="Gene3D" id="1.10.8.60">
    <property type="match status" value="1"/>
</dbReference>
<dbReference type="SUPFAM" id="SSF46785">
    <property type="entry name" value="Winged helix' DNA-binding domain"/>
    <property type="match status" value="1"/>
</dbReference>
<keyword evidence="7 9" id="KW-0233">DNA recombination</keyword>
<sequence>MNQSFIQSSWAQRDQKLEKQLRPLTLKEFIGQEQVRERLDVFVGAAKKRKEPLGHALFYGPPGLGKTTLGYIISQEMGTNLVVTSGPSIEKPADLAGILTNLGEGDILFIDEIHRLSRNVEEYLYPAMEDFSLDLLLDSGPQSRTVQVKLNRFTLIGATTRIGLLSSPLRSRFGFTSRLDYYAPELLADILERSSKILTVNINRESIMEIALRSRGTPRTANNLLKWVRDYAQMRTDNRLDKVSTRTALEMLDIDFRGLNEMDKRFLQHIIEHHKGGPVGIGTIAAAVGEEASSLEEVNEPFLIMQGFLKRTPRGREATQMAFQHFGRSYQPKEGADE</sequence>
<dbReference type="InterPro" id="IPR008823">
    <property type="entry name" value="RuvB_wg_C"/>
</dbReference>
<dbReference type="CDD" id="cd00009">
    <property type="entry name" value="AAA"/>
    <property type="match status" value="1"/>
</dbReference>
<gene>
    <name evidence="9 11" type="primary">ruvB</name>
    <name evidence="11" type="ordered locus">SNE_A14510</name>
</gene>
<organism evidence="11 12">
    <name type="scientific">Simkania negevensis (strain ATCC VR-1471 / DSM 27360 / Z)</name>
    <dbReference type="NCBI Taxonomy" id="331113"/>
    <lineage>
        <taxon>Bacteria</taxon>
        <taxon>Pseudomonadati</taxon>
        <taxon>Chlamydiota</taxon>
        <taxon>Chlamydiia</taxon>
        <taxon>Parachlamydiales</taxon>
        <taxon>Simkaniaceae</taxon>
        <taxon>Simkania</taxon>
    </lineage>
</organism>
<dbReference type="GO" id="GO:0000400">
    <property type="term" value="F:four-way junction DNA binding"/>
    <property type="evidence" value="ECO:0007669"/>
    <property type="project" value="UniProtKB-UniRule"/>
</dbReference>
<name>F8L5G6_SIMNZ</name>
<feature type="binding site" evidence="9">
    <location>
        <position position="311"/>
    </location>
    <ligand>
        <name>DNA</name>
        <dbReference type="ChEBI" id="CHEBI:16991"/>
    </ligand>
</feature>
<dbReference type="Proteomes" id="UP000000496">
    <property type="component" value="Chromosome gsn.131"/>
</dbReference>
<evidence type="ECO:0000256" key="3">
    <source>
        <dbReference type="ARBA" id="ARBA00022763"/>
    </source>
</evidence>
<feature type="region of interest" description="Large ATPase domain (RuvB-L)" evidence="9">
    <location>
        <begin position="2"/>
        <end position="182"/>
    </location>
</feature>
<evidence type="ECO:0000313" key="12">
    <source>
        <dbReference type="Proteomes" id="UP000000496"/>
    </source>
</evidence>
<evidence type="ECO:0000313" key="11">
    <source>
        <dbReference type="EMBL" id="CCB89328.1"/>
    </source>
</evidence>
<dbReference type="EC" id="3.6.4.-" evidence="9"/>
<dbReference type="OrthoDB" id="9804478at2"/>
<dbReference type="STRING" id="331113.SNE_A14510"/>
<comment type="caution">
    <text evidence="9">Lacks conserved residue(s) required for the propagation of feature annotation.</text>
</comment>
<feature type="binding site" evidence="9">
    <location>
        <position position="316"/>
    </location>
    <ligand>
        <name>DNA</name>
        <dbReference type="ChEBI" id="CHEBI:16991"/>
    </ligand>
</feature>
<dbReference type="EMBL" id="FR872582">
    <property type="protein sequence ID" value="CCB89328.1"/>
    <property type="molecule type" value="Genomic_DNA"/>
</dbReference>
<feature type="binding site" evidence="9">
    <location>
        <position position="67"/>
    </location>
    <ligand>
        <name>ATP</name>
        <dbReference type="ChEBI" id="CHEBI:30616"/>
    </ligand>
</feature>
<keyword evidence="12" id="KW-1185">Reference proteome</keyword>
<keyword evidence="1 9" id="KW-0963">Cytoplasm</keyword>
<evidence type="ECO:0000256" key="2">
    <source>
        <dbReference type="ARBA" id="ARBA00022741"/>
    </source>
</evidence>
<comment type="domain">
    <text evidence="9">Has 3 domains, the large (RuvB-L) and small ATPase (RuvB-S) domains and the C-terminal head (RuvB-H) domain. The head domain binds DNA, while the ATPase domains jointly bind ATP, ADP or are empty depending on the state of the subunit in the translocation cycle. During a single DNA translocation step the structure of each domain remains the same, but their relative positions change.</text>
</comment>
<dbReference type="Pfam" id="PF05491">
    <property type="entry name" value="WHD_RuvB"/>
    <property type="match status" value="1"/>
</dbReference>
<protein>
    <recommendedName>
        <fullName evidence="9">Holliday junction branch migration complex subunit RuvB</fullName>
        <ecNumber evidence="9">3.6.4.-</ecNumber>
    </recommendedName>
</protein>
<comment type="subcellular location">
    <subcellularLocation>
        <location evidence="9">Cytoplasm</location>
    </subcellularLocation>
</comment>
<dbReference type="InterPro" id="IPR036390">
    <property type="entry name" value="WH_DNA-bd_sf"/>
</dbReference>
<dbReference type="KEGG" id="sng:SNE_A14510"/>
<evidence type="ECO:0000256" key="4">
    <source>
        <dbReference type="ARBA" id="ARBA00022801"/>
    </source>
</evidence>
<dbReference type="GO" id="GO:0048476">
    <property type="term" value="C:Holliday junction resolvase complex"/>
    <property type="evidence" value="ECO:0007669"/>
    <property type="project" value="UniProtKB-UniRule"/>
</dbReference>
<dbReference type="HOGENOM" id="CLU_055599_1_0_0"/>
<feature type="binding site" evidence="9">
    <location>
        <position position="22"/>
    </location>
    <ligand>
        <name>ATP</name>
        <dbReference type="ChEBI" id="CHEBI:30616"/>
    </ligand>
</feature>
<dbReference type="AlphaFoldDB" id="F8L5G6"/>
<evidence type="ECO:0000256" key="9">
    <source>
        <dbReference type="HAMAP-Rule" id="MF_00016"/>
    </source>
</evidence>
<feature type="binding site" evidence="9">
    <location>
        <position position="67"/>
    </location>
    <ligand>
        <name>Mg(2+)</name>
        <dbReference type="ChEBI" id="CHEBI:18420"/>
    </ligand>
</feature>
<dbReference type="InterPro" id="IPR008824">
    <property type="entry name" value="RuvB-like_N"/>
</dbReference>
<feature type="domain" description="AAA+ ATPase" evidence="10">
    <location>
        <begin position="52"/>
        <end position="185"/>
    </location>
</feature>
<dbReference type="eggNOG" id="COG2255">
    <property type="taxonomic scope" value="Bacteria"/>
</dbReference>
<feature type="binding site" evidence="9">
    <location>
        <position position="172"/>
    </location>
    <ligand>
        <name>ATP</name>
        <dbReference type="ChEBI" id="CHEBI:30616"/>
    </ligand>
</feature>
<dbReference type="PANTHER" id="PTHR42848:SF1">
    <property type="entry name" value="HOLLIDAY JUNCTION BRANCH MIGRATION COMPLEX SUBUNIT RUVB"/>
    <property type="match status" value="1"/>
</dbReference>
<dbReference type="GO" id="GO:0005524">
    <property type="term" value="F:ATP binding"/>
    <property type="evidence" value="ECO:0007669"/>
    <property type="project" value="UniProtKB-UniRule"/>
</dbReference>
<reference evidence="11 12" key="1">
    <citation type="journal article" date="2011" name="Mol. Biol. Evol.">
        <title>Unity in variety--the pan-genome of the Chlamydiae.</title>
        <authorList>
            <person name="Collingro A."/>
            <person name="Tischler P."/>
            <person name="Weinmaier T."/>
            <person name="Penz T."/>
            <person name="Heinz E."/>
            <person name="Brunham R.C."/>
            <person name="Read T.D."/>
            <person name="Bavoil P.M."/>
            <person name="Sachse K."/>
            <person name="Kahane S."/>
            <person name="Friedman M.G."/>
            <person name="Rattei T."/>
            <person name="Myers G.S."/>
            <person name="Horn M."/>
        </authorList>
    </citation>
    <scope>NUCLEOTIDE SEQUENCE [LARGE SCALE GENOMIC DNA]</scope>
    <source>
        <strain evidence="12">ATCC VR-1471 / Z</strain>
    </source>
</reference>
<keyword evidence="5 9" id="KW-0067">ATP-binding</keyword>
<evidence type="ECO:0000256" key="1">
    <source>
        <dbReference type="ARBA" id="ARBA00022490"/>
    </source>
</evidence>
<accession>F8L5G6</accession>
<dbReference type="SUPFAM" id="SSF52540">
    <property type="entry name" value="P-loop containing nucleoside triphosphate hydrolases"/>
    <property type="match status" value="1"/>
</dbReference>
<evidence type="ECO:0000259" key="10">
    <source>
        <dbReference type="SMART" id="SM00382"/>
    </source>
</evidence>
<feature type="binding site" evidence="9">
    <location>
        <begin position="129"/>
        <end position="131"/>
    </location>
    <ligand>
        <name>ATP</name>
        <dbReference type="ChEBI" id="CHEBI:30616"/>
    </ligand>
</feature>
<dbReference type="Pfam" id="PF17864">
    <property type="entry name" value="AAA_lid_4"/>
    <property type="match status" value="1"/>
</dbReference>
<evidence type="ECO:0000256" key="8">
    <source>
        <dbReference type="ARBA" id="ARBA00023204"/>
    </source>
</evidence>
<dbReference type="PANTHER" id="PTHR42848">
    <property type="match status" value="1"/>
</dbReference>
<keyword evidence="2 9" id="KW-0547">Nucleotide-binding</keyword>
<dbReference type="NCBIfam" id="NF000868">
    <property type="entry name" value="PRK00080.1"/>
    <property type="match status" value="1"/>
</dbReference>
<dbReference type="GO" id="GO:0005737">
    <property type="term" value="C:cytoplasm"/>
    <property type="evidence" value="ECO:0007669"/>
    <property type="project" value="UniProtKB-SubCell"/>
</dbReference>
<comment type="function">
    <text evidence="9">The RuvA-RuvB-RuvC complex processes Holliday junction (HJ) DNA during genetic recombination and DNA repair, while the RuvA-RuvB complex plays an important role in the rescue of blocked DNA replication forks via replication fork reversal (RFR). RuvA specifically binds to HJ cruciform DNA, conferring on it an open structure. The RuvB hexamer acts as an ATP-dependent pump, pulling dsDNA into and through the RuvAB complex. RuvB forms 2 homohexamers on either side of HJ DNA bound by 1 or 2 RuvA tetramers; 4 subunits per hexamer contact DNA at a time. Coordinated motions by a converter formed by DNA-disengaged RuvB subunits stimulates ATP hydrolysis and nucleotide exchange. Immobilization of the converter enables RuvB to convert the ATP-contained energy into a lever motion, pulling 2 nucleotides of DNA out of the RuvA tetramer per ATP hydrolyzed, thus driving DNA branch migration. The RuvB motors rotate together with the DNA substrate, which together with the progressing nucleotide cycle form the mechanistic basis for DNA recombination by continuous HJ branch migration. Branch migration allows RuvC to scan DNA until it finds its consensus sequence, where it cleaves and resolves cruciform DNA.</text>
</comment>
<dbReference type="GO" id="GO:0006281">
    <property type="term" value="P:DNA repair"/>
    <property type="evidence" value="ECO:0007669"/>
    <property type="project" value="UniProtKB-UniRule"/>
</dbReference>